<protein>
    <submittedName>
        <fullName evidence="3">FliM/FliN family flagellar motor C-terminal domain-containing protein</fullName>
    </submittedName>
</protein>
<evidence type="ECO:0000256" key="1">
    <source>
        <dbReference type="SAM" id="MobiDB-lite"/>
    </source>
</evidence>
<feature type="domain" description="Flagellar motor switch protein FliN-like C-terminal" evidence="2">
    <location>
        <begin position="222"/>
        <end position="287"/>
    </location>
</feature>
<accession>A0ABT8SE37</accession>
<evidence type="ECO:0000313" key="4">
    <source>
        <dbReference type="Proteomes" id="UP001169027"/>
    </source>
</evidence>
<name>A0ABT8SE37_9BURK</name>
<sequence>MTTVIRNAEPVPAGPSPLLSPEESIHKVRALRRWSAAQREAVRARFASMSRTWCEAWLSQRDGAALEGTVEVGEPDMAMTPLSEDQACWTFAPTTSAAARPPTGAASAAMLALAREMFGPDRTEAPLARHVVRVAWDDWMQRIAALPVDLATEPQSFTKAPSRRPDPWSGALCVSWSWCGGTWQIGLPYRAVAALLGPHEAMSPASPSRNGAPPKVALDRALERQAVGLRVTLTGTQLDLGQLQSLKVGDVIPLAHRLDAPARITVGDGARLCDGWLGQVDGRIAVEFASSPSIPPNNPLAKKEDR</sequence>
<keyword evidence="3" id="KW-0969">Cilium</keyword>
<comment type="caution">
    <text evidence="3">The sequence shown here is derived from an EMBL/GenBank/DDBJ whole genome shotgun (WGS) entry which is preliminary data.</text>
</comment>
<dbReference type="InterPro" id="IPR036429">
    <property type="entry name" value="SpoA-like_sf"/>
</dbReference>
<dbReference type="Proteomes" id="UP001169027">
    <property type="component" value="Unassembled WGS sequence"/>
</dbReference>
<keyword evidence="3" id="KW-0966">Cell projection</keyword>
<reference evidence="3" key="1">
    <citation type="submission" date="2023-06" db="EMBL/GenBank/DDBJ databases">
        <authorList>
            <person name="Jiang Y."/>
            <person name="Liu Q."/>
        </authorList>
    </citation>
    <scope>NUCLEOTIDE SEQUENCE</scope>
    <source>
        <strain evidence="3">CGMCC 1.12090</strain>
    </source>
</reference>
<keyword evidence="4" id="KW-1185">Reference proteome</keyword>
<proteinExistence type="predicted"/>
<organism evidence="3 4">
    <name type="scientific">Variovorax ginsengisoli</name>
    <dbReference type="NCBI Taxonomy" id="363844"/>
    <lineage>
        <taxon>Bacteria</taxon>
        <taxon>Pseudomonadati</taxon>
        <taxon>Pseudomonadota</taxon>
        <taxon>Betaproteobacteria</taxon>
        <taxon>Burkholderiales</taxon>
        <taxon>Comamonadaceae</taxon>
        <taxon>Variovorax</taxon>
    </lineage>
</organism>
<dbReference type="Pfam" id="PF01052">
    <property type="entry name" value="FliMN_C"/>
    <property type="match status" value="1"/>
</dbReference>
<evidence type="ECO:0000313" key="3">
    <source>
        <dbReference type="EMBL" id="MDO1537190.1"/>
    </source>
</evidence>
<feature type="region of interest" description="Disordered" evidence="1">
    <location>
        <begin position="1"/>
        <end position="20"/>
    </location>
</feature>
<dbReference type="EMBL" id="JAUKVY010000036">
    <property type="protein sequence ID" value="MDO1537190.1"/>
    <property type="molecule type" value="Genomic_DNA"/>
</dbReference>
<evidence type="ECO:0000259" key="2">
    <source>
        <dbReference type="Pfam" id="PF01052"/>
    </source>
</evidence>
<dbReference type="Gene3D" id="2.30.330.10">
    <property type="entry name" value="SpoA-like"/>
    <property type="match status" value="1"/>
</dbReference>
<dbReference type="InterPro" id="IPR001543">
    <property type="entry name" value="FliN-like_C"/>
</dbReference>
<dbReference type="RefSeq" id="WP_301815478.1">
    <property type="nucleotide sequence ID" value="NZ_JAUJZH010000036.1"/>
</dbReference>
<keyword evidence="3" id="KW-0282">Flagellum</keyword>
<dbReference type="SUPFAM" id="SSF101801">
    <property type="entry name" value="Surface presentation of antigens (SPOA)"/>
    <property type="match status" value="1"/>
</dbReference>
<gene>
    <name evidence="3" type="ORF">Q2T77_33480</name>
</gene>